<dbReference type="AlphaFoldDB" id="A0A6J8DXC0"/>
<gene>
    <name evidence="2" type="ORF">MCOR_45740</name>
</gene>
<dbReference type="SUPFAM" id="SSF49764">
    <property type="entry name" value="HSP20-like chaperones"/>
    <property type="match status" value="1"/>
</dbReference>
<organism evidence="2 3">
    <name type="scientific">Mytilus coruscus</name>
    <name type="common">Sea mussel</name>
    <dbReference type="NCBI Taxonomy" id="42192"/>
    <lineage>
        <taxon>Eukaryota</taxon>
        <taxon>Metazoa</taxon>
        <taxon>Spiralia</taxon>
        <taxon>Lophotrochozoa</taxon>
        <taxon>Mollusca</taxon>
        <taxon>Bivalvia</taxon>
        <taxon>Autobranchia</taxon>
        <taxon>Pteriomorphia</taxon>
        <taxon>Mytilida</taxon>
        <taxon>Mytiloidea</taxon>
        <taxon>Mytilidae</taxon>
        <taxon>Mytilinae</taxon>
        <taxon>Mytilus</taxon>
    </lineage>
</organism>
<evidence type="ECO:0000256" key="1">
    <source>
        <dbReference type="SAM" id="MobiDB-lite"/>
    </source>
</evidence>
<name>A0A6J8DXC0_MYTCO</name>
<feature type="region of interest" description="Disordered" evidence="1">
    <location>
        <begin position="245"/>
        <end position="328"/>
    </location>
</feature>
<dbReference type="InterPro" id="IPR008978">
    <property type="entry name" value="HSP20-like_chaperone"/>
</dbReference>
<proteinExistence type="predicted"/>
<dbReference type="Gene3D" id="2.60.40.790">
    <property type="match status" value="1"/>
</dbReference>
<evidence type="ECO:0000313" key="3">
    <source>
        <dbReference type="Proteomes" id="UP000507470"/>
    </source>
</evidence>
<dbReference type="OrthoDB" id="10352199at2759"/>
<feature type="compositionally biased region" description="Polar residues" evidence="1">
    <location>
        <begin position="245"/>
        <end position="289"/>
    </location>
</feature>
<keyword evidence="3" id="KW-1185">Reference proteome</keyword>
<sequence>MLNEYLMDRISGMSAYNCKMTNQLIKHCENKKKIVEKDLINVNKLISDIISDTDPARTLLTFTEITKRGDHDIEKLSDYAMDLPKKAIHMKLDPIWRKKLEEFSNSVKMTMSGVEEDGLELPVEILDEKKIFSLNNLPYSIKITEMEEQIKALIPLSNVTSLDCMFDKQKVMVHFSTLNKEFLTLHKDATPETVFGWEIKLQREIQPVKSSSKVIEEGIEINLIKAKKEQWEILQRAASPIISESSELASKDSTSVKNTPQSSQPSTSIDSYSAPCTTNSTDISLSPKPSTSYGSCVTSSSKKRPSLDGNEYPSNCRSGRKKRKSLQHTDEQVADLLKEMVDKKEIEHFISSKILMAYPEYDVSNKTELIKETLQKCFSDR</sequence>
<protein>
    <submittedName>
        <fullName evidence="2">Uncharacterized protein</fullName>
    </submittedName>
</protein>
<evidence type="ECO:0000313" key="2">
    <source>
        <dbReference type="EMBL" id="CAC5412760.1"/>
    </source>
</evidence>
<dbReference type="EMBL" id="CACVKT020008087">
    <property type="protein sequence ID" value="CAC5412760.1"/>
    <property type="molecule type" value="Genomic_DNA"/>
</dbReference>
<feature type="compositionally biased region" description="Low complexity" evidence="1">
    <location>
        <begin position="290"/>
        <end position="300"/>
    </location>
</feature>
<dbReference type="Proteomes" id="UP000507470">
    <property type="component" value="Unassembled WGS sequence"/>
</dbReference>
<accession>A0A6J8DXC0</accession>
<reference evidence="2 3" key="1">
    <citation type="submission" date="2020-06" db="EMBL/GenBank/DDBJ databases">
        <authorList>
            <person name="Li R."/>
            <person name="Bekaert M."/>
        </authorList>
    </citation>
    <scope>NUCLEOTIDE SEQUENCE [LARGE SCALE GENOMIC DNA]</scope>
    <source>
        <strain evidence="3">wild</strain>
    </source>
</reference>